<gene>
    <name evidence="3" type="ORF">8F11_68</name>
</gene>
<dbReference type="Gene3D" id="3.10.350.10">
    <property type="entry name" value="LysM domain"/>
    <property type="match status" value="1"/>
</dbReference>
<feature type="region of interest" description="Disordered" evidence="1">
    <location>
        <begin position="148"/>
        <end position="174"/>
    </location>
</feature>
<proteinExistence type="predicted"/>
<dbReference type="Pfam" id="PF01476">
    <property type="entry name" value="LysM"/>
    <property type="match status" value="1"/>
</dbReference>
<protein>
    <submittedName>
        <fullName evidence="3">Putative peptidoglycan-binding LysM protein</fullName>
    </submittedName>
</protein>
<dbReference type="CDD" id="cd00118">
    <property type="entry name" value="LysM"/>
    <property type="match status" value="1"/>
</dbReference>
<sequence length="219" mass="25128">MSVEFWLSYNNNAESMRLPVNPNGISVTSPFGITDVEVTHIGEFSVFGERGLKEFTFSSFFPREYHPSYCEFMRISKAPVYVKKLEEWRDKKRPIRLVVTGTSINFPVTIRDFSLDYEKGGEMGDIYYSLTLKEYRWQKARESVDTVTAKAPTKSEQKAAERPEKINKEKQTNKTYTVKSGDSLSKVFGKDWRKVYEANKSVIGANPNLIKPGQKLVIP</sequence>
<accession>A0A2H4J2N2</accession>
<dbReference type="InterPro" id="IPR036779">
    <property type="entry name" value="LysM_dom_sf"/>
</dbReference>
<dbReference type="PANTHER" id="PTHR34700:SF4">
    <property type="entry name" value="PHAGE-LIKE ELEMENT PBSX PROTEIN XKDP"/>
    <property type="match status" value="1"/>
</dbReference>
<dbReference type="SMART" id="SM00257">
    <property type="entry name" value="LysM"/>
    <property type="match status" value="1"/>
</dbReference>
<dbReference type="PROSITE" id="PS51782">
    <property type="entry name" value="LYSM"/>
    <property type="match status" value="1"/>
</dbReference>
<feature type="domain" description="LysM" evidence="2">
    <location>
        <begin position="174"/>
        <end position="218"/>
    </location>
</feature>
<evidence type="ECO:0000256" key="1">
    <source>
        <dbReference type="SAM" id="MobiDB-lite"/>
    </source>
</evidence>
<feature type="compositionally biased region" description="Basic and acidic residues" evidence="1">
    <location>
        <begin position="153"/>
        <end position="172"/>
    </location>
</feature>
<organism evidence="3">
    <name type="scientific">uncultured Caudovirales phage</name>
    <dbReference type="NCBI Taxonomy" id="2100421"/>
    <lineage>
        <taxon>Viruses</taxon>
        <taxon>Duplodnaviria</taxon>
        <taxon>Heunggongvirae</taxon>
        <taxon>Uroviricota</taxon>
        <taxon>Caudoviricetes</taxon>
        <taxon>Peduoviridae</taxon>
        <taxon>Maltschvirus</taxon>
        <taxon>Maltschvirus maltsch</taxon>
    </lineage>
</organism>
<evidence type="ECO:0000313" key="3">
    <source>
        <dbReference type="EMBL" id="ASN68103.1"/>
    </source>
</evidence>
<dbReference type="InterPro" id="IPR018392">
    <property type="entry name" value="LysM"/>
</dbReference>
<evidence type="ECO:0000259" key="2">
    <source>
        <dbReference type="PROSITE" id="PS51782"/>
    </source>
</evidence>
<dbReference type="PANTHER" id="PTHR34700">
    <property type="entry name" value="POTASSIUM BINDING PROTEIN KBP"/>
    <property type="match status" value="1"/>
</dbReference>
<reference evidence="3" key="1">
    <citation type="submission" date="2017-06" db="EMBL/GenBank/DDBJ databases">
        <title>Novel phages from South African skin metaviromes.</title>
        <authorList>
            <person name="van Zyl L.J."/>
            <person name="Abrahams Y."/>
            <person name="Stander E.A."/>
            <person name="Kirby B.M."/>
            <person name="Clavaud C."/>
            <person name="Farcet C."/>
            <person name="Breton L."/>
            <person name="Trindade M.I."/>
        </authorList>
    </citation>
    <scope>NUCLEOTIDE SEQUENCE</scope>
</reference>
<dbReference type="SUPFAM" id="SSF54106">
    <property type="entry name" value="LysM domain"/>
    <property type="match status" value="1"/>
</dbReference>
<name>A0A2H4J2N2_9CAUD</name>
<dbReference type="EMBL" id="MF417871">
    <property type="protein sequence ID" value="ASN68103.1"/>
    <property type="molecule type" value="Genomic_DNA"/>
</dbReference>
<dbReference type="InterPro" id="IPR052196">
    <property type="entry name" value="Bact_Kbp"/>
</dbReference>